<keyword evidence="3" id="KW-1185">Reference proteome</keyword>
<dbReference type="InterPro" id="IPR001584">
    <property type="entry name" value="Integrase_cat-core"/>
</dbReference>
<evidence type="ECO:0000313" key="2">
    <source>
        <dbReference type="EMBL" id="KAK0153852.1"/>
    </source>
</evidence>
<organism evidence="2 3">
    <name type="scientific">Merluccius polli</name>
    <name type="common">Benguela hake</name>
    <name type="synonym">Merluccius cadenati</name>
    <dbReference type="NCBI Taxonomy" id="89951"/>
    <lineage>
        <taxon>Eukaryota</taxon>
        <taxon>Metazoa</taxon>
        <taxon>Chordata</taxon>
        <taxon>Craniata</taxon>
        <taxon>Vertebrata</taxon>
        <taxon>Euteleostomi</taxon>
        <taxon>Actinopterygii</taxon>
        <taxon>Neopterygii</taxon>
        <taxon>Teleostei</taxon>
        <taxon>Neoteleostei</taxon>
        <taxon>Acanthomorphata</taxon>
        <taxon>Zeiogadaria</taxon>
        <taxon>Gadariae</taxon>
        <taxon>Gadiformes</taxon>
        <taxon>Gadoidei</taxon>
        <taxon>Merlucciidae</taxon>
        <taxon>Merluccius</taxon>
    </lineage>
</organism>
<proteinExistence type="predicted"/>
<evidence type="ECO:0000259" key="1">
    <source>
        <dbReference type="PROSITE" id="PS50994"/>
    </source>
</evidence>
<dbReference type="InterPro" id="IPR036397">
    <property type="entry name" value="RNaseH_sf"/>
</dbReference>
<reference evidence="2" key="1">
    <citation type="journal article" date="2023" name="Front. Mar. Sci.">
        <title>A new Merluccius polli reference genome to investigate the effects of global change in West African waters.</title>
        <authorList>
            <person name="Mateo J.L."/>
            <person name="Blanco-Fernandez C."/>
            <person name="Garcia-Vazquez E."/>
            <person name="Machado-Schiaffino G."/>
        </authorList>
    </citation>
    <scope>NUCLEOTIDE SEQUENCE</scope>
    <source>
        <strain evidence="2">C29</strain>
        <tissue evidence="2">Fin</tissue>
    </source>
</reference>
<dbReference type="Proteomes" id="UP001174136">
    <property type="component" value="Unassembled WGS sequence"/>
</dbReference>
<gene>
    <name evidence="2" type="primary">POL_48</name>
    <name evidence="2" type="ORF">N1851_004071</name>
</gene>
<dbReference type="AlphaFoldDB" id="A0AA47N7J0"/>
<dbReference type="InterPro" id="IPR050951">
    <property type="entry name" value="Retrovirus_Pol_polyprotein"/>
</dbReference>
<dbReference type="InterPro" id="IPR012337">
    <property type="entry name" value="RNaseH-like_sf"/>
</dbReference>
<dbReference type="PANTHER" id="PTHR37984:SF15">
    <property type="entry name" value="INTEGRASE CATALYTIC DOMAIN-CONTAINING PROTEIN"/>
    <property type="match status" value="1"/>
</dbReference>
<dbReference type="EMBL" id="JAOPHQ010000616">
    <property type="protein sequence ID" value="KAK0153852.1"/>
    <property type="molecule type" value="Genomic_DNA"/>
</dbReference>
<dbReference type="PROSITE" id="PS50994">
    <property type="entry name" value="INTEGRASE"/>
    <property type="match status" value="1"/>
</dbReference>
<sequence>MLKVAGVQKLHTTPYHPMCNGTVERFNRTLGNMIRALSPKAKHRWPQLLRSLTFSYNATVHETTGFAPFQLMFGRTPRLPVDVMFGSVLMDDQVVDYDDYVQSLRRDLAEAVRVAQVSTTKQQEKQTDYYNKRFKGAVVEVGDRVLLANKGERGKRKLADRWESCLYTVVEKQDNTHTFWIKSSATDRVKVVHRNLIMPVNFLPVQTESGDDGSGLSDLTAGATDDSLQDVDVAGSVALPDCGPEDRTVSWISQLPASAGDHKSDSLDVPLTVDIPDMTVDVPVGSGCPVDQSDSQPVTSEHGLGTQSLDTGSVILSGAGQTQPNVPCSDRAVGIDTRGQKLWFSSSLPTVGGLDEGNLLTSTPQSAKANYKKCDETYVNADVRSGDPSAVSEDQDGERVSVNVLSDLVKQIGTSIGENIVSCLKSIPANDVSVAHSTIADLSKVNLTVSHQSYEPQPFRGDNTDKCSVSEWEEAVKAFMTKSNIQLCDRAGEVLSKLRGRARDVVKIGLRSKPTVDLQLGPRPIFDILKQHFSDSVTSFMPLADFYDTKPSSTETVVDYWIRLNKAVDTAVEGLRRQGKTLDNPSREVTVMFITHCPDPELSLVFSCRPLEEWTASDVQVRLDEHHRKKHLQQRQSANSVKRLHPAQAVEMVHSHVQTAVSPPAPLPATACKTFSSEGQSLEHVITLLERLLQRESFQHSRPPRPRSDSRAKVRGPCVICGSDDHDTVSHCRKERLCFCCHAAGHQAVTCTVAPVSDAPAA</sequence>
<dbReference type="GO" id="GO:0003676">
    <property type="term" value="F:nucleic acid binding"/>
    <property type="evidence" value="ECO:0007669"/>
    <property type="project" value="InterPro"/>
</dbReference>
<feature type="domain" description="Integrase catalytic" evidence="1">
    <location>
        <begin position="1"/>
        <end position="76"/>
    </location>
</feature>
<comment type="caution">
    <text evidence="2">The sequence shown here is derived from an EMBL/GenBank/DDBJ whole genome shotgun (WGS) entry which is preliminary data.</text>
</comment>
<dbReference type="GO" id="GO:0015074">
    <property type="term" value="P:DNA integration"/>
    <property type="evidence" value="ECO:0007669"/>
    <property type="project" value="InterPro"/>
</dbReference>
<accession>A0AA47N7J0</accession>
<name>A0AA47N7J0_MERPO</name>
<protein>
    <submittedName>
        <fullName evidence="2">Retrovirus-related Pol polyprotein from transposon 412</fullName>
    </submittedName>
</protein>
<dbReference type="Gene3D" id="3.30.420.10">
    <property type="entry name" value="Ribonuclease H-like superfamily/Ribonuclease H"/>
    <property type="match status" value="1"/>
</dbReference>
<evidence type="ECO:0000313" key="3">
    <source>
        <dbReference type="Proteomes" id="UP001174136"/>
    </source>
</evidence>
<dbReference type="SUPFAM" id="SSF53098">
    <property type="entry name" value="Ribonuclease H-like"/>
    <property type="match status" value="1"/>
</dbReference>
<dbReference type="PANTHER" id="PTHR37984">
    <property type="entry name" value="PROTEIN CBG26694"/>
    <property type="match status" value="1"/>
</dbReference>